<reference evidence="4 5" key="1">
    <citation type="submission" date="2017-01" db="EMBL/GenBank/DDBJ databases">
        <title>Whole-Genome Shotgun Sequencing of Two beta-Proteobacterial Species in Search of the Bulgecin Biosynthetic Cluster.</title>
        <authorList>
            <person name="Horsman M.E."/>
            <person name="Marous D.R."/>
            <person name="Li R."/>
            <person name="Oliver R.A."/>
            <person name="Byun B."/>
            <person name="Emrich S.J."/>
            <person name="Boggess B."/>
            <person name="Townsend C.A."/>
            <person name="Mobashery S."/>
        </authorList>
    </citation>
    <scope>NUCLEOTIDE SEQUENCE [LARGE SCALE GENOMIC DNA]</scope>
    <source>
        <strain evidence="4 5">ATCC 31433</strain>
    </source>
</reference>
<sequence length="304" mass="33265">MLSFDSTFPSQGEYCAGTLMLPDAGGSPPVIVMAHGFGAIRAAGLPAFARRFVDEGYAVYLFDYRNFGDSEGMPRHWVSPRRHLADWTAAIRHVRTLSGIDTARIVLWGTSFSGGHVIETAANDQRIHAVIAQVPHVSGVASLRQVPARVTLRLAIAALRDQGGRLFGCPHYSRIVGRPGDAAALTSAECWEGYARLVPEGTSWENRVLSRIFLEIPFYSPVRSARRVKAPTLIVAGRRDTVTPASAAYRAAMRIPDCEFHLVDGNHFELHLEDEAVCLQNIALQLAFLKKHVGVDRPIETAAV</sequence>
<proteinExistence type="inferred from homology"/>
<evidence type="ECO:0000256" key="1">
    <source>
        <dbReference type="ARBA" id="ARBA00022801"/>
    </source>
</evidence>
<gene>
    <name evidence="4" type="ORF">BZL54_10535</name>
</gene>
<dbReference type="RefSeq" id="WP_084909375.1">
    <property type="nucleotide sequence ID" value="NZ_CP020738.1"/>
</dbReference>
<dbReference type="Proteomes" id="UP000217994">
    <property type="component" value="Unassembled WGS sequence"/>
</dbReference>
<accession>A0A2A4FID7</accession>
<evidence type="ECO:0000256" key="2">
    <source>
        <dbReference type="ARBA" id="ARBA00038115"/>
    </source>
</evidence>
<name>A0A2A4FID7_9BURK</name>
<dbReference type="GO" id="GO:0052689">
    <property type="term" value="F:carboxylic ester hydrolase activity"/>
    <property type="evidence" value="ECO:0007669"/>
    <property type="project" value="UniProtKB-ARBA"/>
</dbReference>
<dbReference type="Pfam" id="PF12697">
    <property type="entry name" value="Abhydrolase_6"/>
    <property type="match status" value="1"/>
</dbReference>
<comment type="similarity">
    <text evidence="2">Belongs to the AB hydrolase superfamily. FUS2 hydrolase family.</text>
</comment>
<comment type="caution">
    <text evidence="4">The sequence shown here is derived from an EMBL/GenBank/DDBJ whole genome shotgun (WGS) entry which is preliminary data.</text>
</comment>
<dbReference type="PANTHER" id="PTHR22946:SF9">
    <property type="entry name" value="POLYKETIDE TRANSFERASE AF380"/>
    <property type="match status" value="1"/>
</dbReference>
<dbReference type="EMBL" id="MTZU01000027">
    <property type="protein sequence ID" value="PCE32430.1"/>
    <property type="molecule type" value="Genomic_DNA"/>
</dbReference>
<dbReference type="PANTHER" id="PTHR22946">
    <property type="entry name" value="DIENELACTONE HYDROLASE DOMAIN-CONTAINING PROTEIN-RELATED"/>
    <property type="match status" value="1"/>
</dbReference>
<dbReference type="GeneID" id="69006231"/>
<evidence type="ECO:0000313" key="4">
    <source>
        <dbReference type="EMBL" id="PCE32430.1"/>
    </source>
</evidence>
<dbReference type="InterPro" id="IPR029058">
    <property type="entry name" value="AB_hydrolase_fold"/>
</dbReference>
<dbReference type="AlphaFoldDB" id="A0A2A4FID7"/>
<dbReference type="SUPFAM" id="SSF53474">
    <property type="entry name" value="alpha/beta-Hydrolases"/>
    <property type="match status" value="1"/>
</dbReference>
<dbReference type="PRINTS" id="PR00111">
    <property type="entry name" value="ABHYDROLASE"/>
</dbReference>
<evidence type="ECO:0000313" key="5">
    <source>
        <dbReference type="Proteomes" id="UP000217994"/>
    </source>
</evidence>
<dbReference type="Gene3D" id="3.40.50.1820">
    <property type="entry name" value="alpha/beta hydrolase"/>
    <property type="match status" value="1"/>
</dbReference>
<dbReference type="InterPro" id="IPR000073">
    <property type="entry name" value="AB_hydrolase_1"/>
</dbReference>
<evidence type="ECO:0000259" key="3">
    <source>
        <dbReference type="Pfam" id="PF12697"/>
    </source>
</evidence>
<dbReference type="InterPro" id="IPR050261">
    <property type="entry name" value="FrsA_esterase"/>
</dbReference>
<protein>
    <submittedName>
        <fullName evidence="4">Alpha/beta hydrolase</fullName>
    </submittedName>
</protein>
<organism evidence="4 5">
    <name type="scientific">Burkholderia ubonensis subsp. mesacidophila</name>
    <dbReference type="NCBI Taxonomy" id="265293"/>
    <lineage>
        <taxon>Bacteria</taxon>
        <taxon>Pseudomonadati</taxon>
        <taxon>Pseudomonadota</taxon>
        <taxon>Betaproteobacteria</taxon>
        <taxon>Burkholderiales</taxon>
        <taxon>Burkholderiaceae</taxon>
        <taxon>Burkholderia</taxon>
        <taxon>Burkholderia cepacia complex</taxon>
    </lineage>
</organism>
<keyword evidence="1 4" id="KW-0378">Hydrolase</keyword>
<feature type="domain" description="AB hydrolase-1" evidence="3">
    <location>
        <begin position="31"/>
        <end position="274"/>
    </location>
</feature>